<proteinExistence type="predicted"/>
<accession>A0A6C0TZP1</accession>
<feature type="transmembrane region" description="Helical" evidence="11">
    <location>
        <begin position="44"/>
        <end position="63"/>
    </location>
</feature>
<dbReference type="NCBIfam" id="TIGR00540">
    <property type="entry name" value="TPR_hemY_coli"/>
    <property type="match status" value="1"/>
</dbReference>
<dbReference type="Gene3D" id="1.25.40.10">
    <property type="entry name" value="Tetratricopeptide repeat domain"/>
    <property type="match status" value="1"/>
</dbReference>
<evidence type="ECO:0000256" key="7">
    <source>
        <dbReference type="ARBA" id="ARBA00022989"/>
    </source>
</evidence>
<keyword evidence="14" id="KW-1185">Reference proteome</keyword>
<dbReference type="UniPathway" id="UPA00252"/>
<keyword evidence="9" id="KW-0627">Porphyrin biosynthesis</keyword>
<evidence type="ECO:0000313" key="14">
    <source>
        <dbReference type="Proteomes" id="UP000477680"/>
    </source>
</evidence>
<keyword evidence="5" id="KW-0997">Cell inner membrane</keyword>
<keyword evidence="4" id="KW-1003">Cell membrane</keyword>
<comment type="function">
    <text evidence="1">Involved in a late step of protoheme IX synthesis.</text>
</comment>
<comment type="pathway">
    <text evidence="3">Porphyrin-containing compound metabolism; protoheme biosynthesis.</text>
</comment>
<gene>
    <name evidence="13" type="ORF">G3T16_07390</name>
</gene>
<dbReference type="InterPro" id="IPR010817">
    <property type="entry name" value="HemY_N"/>
</dbReference>
<keyword evidence="6 11" id="KW-0812">Transmembrane</keyword>
<reference evidence="13 14" key="1">
    <citation type="submission" date="2020-02" db="EMBL/GenBank/DDBJ databases">
        <title>Genome sequencing for Kineobactrum sp. M2.</title>
        <authorList>
            <person name="Park S.-J."/>
        </authorList>
    </citation>
    <scope>NUCLEOTIDE SEQUENCE [LARGE SCALE GENOMIC DNA]</scope>
    <source>
        <strain evidence="13 14">M2</strain>
    </source>
</reference>
<evidence type="ECO:0000256" key="6">
    <source>
        <dbReference type="ARBA" id="ARBA00022692"/>
    </source>
</evidence>
<evidence type="ECO:0000256" key="11">
    <source>
        <dbReference type="SAM" id="Phobius"/>
    </source>
</evidence>
<dbReference type="GO" id="GO:0042168">
    <property type="term" value="P:heme metabolic process"/>
    <property type="evidence" value="ECO:0007669"/>
    <property type="project" value="InterPro"/>
</dbReference>
<evidence type="ECO:0000256" key="10">
    <source>
        <dbReference type="SAM" id="MobiDB-lite"/>
    </source>
</evidence>
<comment type="subcellular location">
    <subcellularLocation>
        <location evidence="2">Cell inner membrane</location>
        <topology evidence="2">Multi-pass membrane protein</topology>
    </subcellularLocation>
</comment>
<dbReference type="AlphaFoldDB" id="A0A6C0TZP1"/>
<evidence type="ECO:0000259" key="12">
    <source>
        <dbReference type="Pfam" id="PF07219"/>
    </source>
</evidence>
<dbReference type="InterPro" id="IPR011990">
    <property type="entry name" value="TPR-like_helical_dom_sf"/>
</dbReference>
<evidence type="ECO:0000256" key="5">
    <source>
        <dbReference type="ARBA" id="ARBA00022519"/>
    </source>
</evidence>
<evidence type="ECO:0000256" key="8">
    <source>
        <dbReference type="ARBA" id="ARBA00023136"/>
    </source>
</evidence>
<name>A0A6C0TZP1_9GAMM</name>
<dbReference type="InterPro" id="IPR005254">
    <property type="entry name" value="Heme_biosyn_assoc_TPR_pro"/>
</dbReference>
<evidence type="ECO:0000256" key="2">
    <source>
        <dbReference type="ARBA" id="ARBA00004429"/>
    </source>
</evidence>
<evidence type="ECO:0000256" key="1">
    <source>
        <dbReference type="ARBA" id="ARBA00002962"/>
    </source>
</evidence>
<evidence type="ECO:0000313" key="13">
    <source>
        <dbReference type="EMBL" id="QIB65251.1"/>
    </source>
</evidence>
<dbReference type="KEGG" id="kim:G3T16_07390"/>
<dbReference type="SUPFAM" id="SSF48452">
    <property type="entry name" value="TPR-like"/>
    <property type="match status" value="1"/>
</dbReference>
<feature type="region of interest" description="Disordered" evidence="10">
    <location>
        <begin position="404"/>
        <end position="423"/>
    </location>
</feature>
<feature type="domain" description="HemY N-terminal" evidence="12">
    <location>
        <begin position="27"/>
        <end position="131"/>
    </location>
</feature>
<keyword evidence="8 11" id="KW-0472">Membrane</keyword>
<dbReference type="GO" id="GO:0006779">
    <property type="term" value="P:porphyrin-containing compound biosynthetic process"/>
    <property type="evidence" value="ECO:0007669"/>
    <property type="project" value="UniProtKB-KW"/>
</dbReference>
<evidence type="ECO:0000256" key="3">
    <source>
        <dbReference type="ARBA" id="ARBA00004744"/>
    </source>
</evidence>
<keyword evidence="7 11" id="KW-1133">Transmembrane helix</keyword>
<dbReference type="RefSeq" id="WP_163494491.1">
    <property type="nucleotide sequence ID" value="NZ_CP048711.1"/>
</dbReference>
<dbReference type="GO" id="GO:0005886">
    <property type="term" value="C:plasma membrane"/>
    <property type="evidence" value="ECO:0007669"/>
    <property type="project" value="UniProtKB-SubCell"/>
</dbReference>
<sequence>MRKLLLLGLLASLAGVAVVALIEKDPGYILISQGNYTVETSFWVGLVLLLLAVLLLYAGVALLRKLFAGQRSLRGWLGVRKARQAARVTNRGLISFIEGNWEQSRRWLLRGARHSEAPLLNYLMAARASYQLDEPERMREYLGAAEQSDSAAGIAVELTQAELKLQGRQFEQAVATLERARRNVGKHPYVLKLLRNAYLGLEDWDQLQELLPDLRKHRVLPEDELARLEHEVYSRRLLACVDGAGDTADQGQPLDCLHRTWQSMPAALRAAPELLCGYVGLLVREGAHAEAGKLVQRGLKHRWDSGLVRLYGYVELPDTGRQLAQAESWLPEHSGDPQLLLCLGRLACRHGLWGKARDYFEASYKQRRNPEVCAELGRLLAALGDARGSAAFFREGLLLREKSLPQLPQPQPQPGLEHRTGPT</sequence>
<dbReference type="EMBL" id="CP048711">
    <property type="protein sequence ID" value="QIB65251.1"/>
    <property type="molecule type" value="Genomic_DNA"/>
</dbReference>
<protein>
    <submittedName>
        <fullName evidence="13">Heme biosynthesis protein HemY</fullName>
    </submittedName>
</protein>
<evidence type="ECO:0000256" key="4">
    <source>
        <dbReference type="ARBA" id="ARBA00022475"/>
    </source>
</evidence>
<evidence type="ECO:0000256" key="9">
    <source>
        <dbReference type="ARBA" id="ARBA00023244"/>
    </source>
</evidence>
<dbReference type="Proteomes" id="UP000477680">
    <property type="component" value="Chromosome"/>
</dbReference>
<organism evidence="13 14">
    <name type="scientific">Kineobactrum salinum</name>
    <dbReference type="NCBI Taxonomy" id="2708301"/>
    <lineage>
        <taxon>Bacteria</taxon>
        <taxon>Pseudomonadati</taxon>
        <taxon>Pseudomonadota</taxon>
        <taxon>Gammaproteobacteria</taxon>
        <taxon>Cellvibrionales</taxon>
        <taxon>Halieaceae</taxon>
        <taxon>Kineobactrum</taxon>
    </lineage>
</organism>
<dbReference type="Pfam" id="PF07219">
    <property type="entry name" value="HemY_N"/>
    <property type="match status" value="1"/>
</dbReference>